<gene>
    <name evidence="1" type="ORF">GRF29_213g174761</name>
</gene>
<comment type="caution">
    <text evidence="1">The sequence shown here is derived from an EMBL/GenBank/DDBJ whole genome shotgun (WGS) entry which is preliminary data.</text>
</comment>
<evidence type="ECO:0000313" key="2">
    <source>
        <dbReference type="Proteomes" id="UP001280581"/>
    </source>
</evidence>
<protein>
    <recommendedName>
        <fullName evidence="3">F-box domain-containing protein</fullName>
    </recommendedName>
</protein>
<accession>A0AAN6RBY4</accession>
<name>A0AAN6RBY4_9PLEO</name>
<dbReference type="EMBL" id="WVTA01000017">
    <property type="protein sequence ID" value="KAK3200857.1"/>
    <property type="molecule type" value="Genomic_DNA"/>
</dbReference>
<reference evidence="1 2" key="1">
    <citation type="submission" date="2021-02" db="EMBL/GenBank/DDBJ databases">
        <title>Genome assembly of Pseudopithomyces chartarum.</title>
        <authorList>
            <person name="Jauregui R."/>
            <person name="Singh J."/>
            <person name="Voisey C."/>
        </authorList>
    </citation>
    <scope>NUCLEOTIDE SEQUENCE [LARGE SCALE GENOMIC DNA]</scope>
    <source>
        <strain evidence="1 2">AGR01</strain>
    </source>
</reference>
<evidence type="ECO:0000313" key="1">
    <source>
        <dbReference type="EMBL" id="KAK3200857.1"/>
    </source>
</evidence>
<proteinExistence type="predicted"/>
<dbReference type="AlphaFoldDB" id="A0AAN6RBY4"/>
<evidence type="ECO:0008006" key="3">
    <source>
        <dbReference type="Google" id="ProtNLM"/>
    </source>
</evidence>
<keyword evidence="2" id="KW-1185">Reference proteome</keyword>
<organism evidence="1 2">
    <name type="scientific">Pseudopithomyces chartarum</name>
    <dbReference type="NCBI Taxonomy" id="1892770"/>
    <lineage>
        <taxon>Eukaryota</taxon>
        <taxon>Fungi</taxon>
        <taxon>Dikarya</taxon>
        <taxon>Ascomycota</taxon>
        <taxon>Pezizomycotina</taxon>
        <taxon>Dothideomycetes</taxon>
        <taxon>Pleosporomycetidae</taxon>
        <taxon>Pleosporales</taxon>
        <taxon>Massarineae</taxon>
        <taxon>Didymosphaeriaceae</taxon>
        <taxon>Pseudopithomyces</taxon>
    </lineage>
</organism>
<sequence>MSHIGFTDLPAELRLMVYSNLTSPTSPVKDHLATMKGLLLSCKLVYKELRREILQNTNKYLSALKTEWDLAVPNYELLTCTPTTLAEVRTGIEIRIPNSFFRDRCSGPPLRATARQFAMISIPRALVRILPLHVTHISVLTYEDKTGPEAILVLNSSLPLLGFFRGFRKLMGENKNPILLDDGTTFTTTDNPLCADGLTFTSVLQYSGSHYQLTHNTVTPHHHVSGPIVEHYALHPFGGRSSPNVSGRTIGDWSDEICGKWQILYNVIDFNGIRILTGKTFHKLVEVPDPQGSVEYVKDLKERH</sequence>
<dbReference type="Proteomes" id="UP001280581">
    <property type="component" value="Unassembled WGS sequence"/>
</dbReference>